<keyword evidence="12 14" id="KW-0676">Redox-active center</keyword>
<keyword evidence="6" id="KW-0732">Signal</keyword>
<dbReference type="GO" id="GO:0005788">
    <property type="term" value="C:endoplasmic reticulum lumen"/>
    <property type="evidence" value="ECO:0007669"/>
    <property type="project" value="UniProtKB-SubCell"/>
</dbReference>
<dbReference type="CDD" id="cd02982">
    <property type="entry name" value="PDI_b'_family"/>
    <property type="match status" value="1"/>
</dbReference>
<comment type="caution">
    <text evidence="18">The sequence shown here is derived from an EMBL/GenBank/DDBJ whole genome shotgun (WGS) entry which is preliminary data.</text>
</comment>
<evidence type="ECO:0000256" key="7">
    <source>
        <dbReference type="ARBA" id="ARBA00022737"/>
    </source>
</evidence>
<dbReference type="CDD" id="cd02981">
    <property type="entry name" value="PDI_b_family"/>
    <property type="match status" value="1"/>
</dbReference>
<dbReference type="EC" id="5.3.4.1" evidence="5 16"/>
<proteinExistence type="inferred from homology"/>
<keyword evidence="8" id="KW-0256">Endoplasmic reticulum</keyword>
<dbReference type="FunFam" id="3.40.30.10:FF:000150">
    <property type="entry name" value="Protein disulfide-isomerase"/>
    <property type="match status" value="1"/>
</dbReference>
<comment type="function">
    <text evidence="2">Participates in the folding of proteins containing disulfide bonds, may be involved in glycosylation, prolyl hydroxylation and triglyceride transfer.</text>
</comment>
<name>A0A833TXQ4_JUGRE</name>
<dbReference type="CDD" id="cd02995">
    <property type="entry name" value="PDI_a_PDI_a'_C"/>
    <property type="match status" value="1"/>
</dbReference>
<comment type="similarity">
    <text evidence="4 15">Belongs to the protein disulfide isomerase family.</text>
</comment>
<gene>
    <name evidence="18" type="ORF">F2P56_034256</name>
</gene>
<evidence type="ECO:0000259" key="17">
    <source>
        <dbReference type="PROSITE" id="PS51352"/>
    </source>
</evidence>
<evidence type="ECO:0000256" key="9">
    <source>
        <dbReference type="ARBA" id="ARBA00023157"/>
    </source>
</evidence>
<dbReference type="Gramene" id="Jr15_07480_p1">
    <property type="protein sequence ID" value="cds.Jr15_07480_p1"/>
    <property type="gene ID" value="Jr15_07480"/>
</dbReference>
<dbReference type="FunFam" id="3.40.30.10:FF:000184">
    <property type="entry name" value="Protein disulfide-isomerase"/>
    <property type="match status" value="1"/>
</dbReference>
<reference evidence="18" key="1">
    <citation type="submission" date="2015-10" db="EMBL/GenBank/DDBJ databases">
        <authorList>
            <person name="Martinez-Garcia P.J."/>
            <person name="Crepeau M.W."/>
            <person name="Puiu D."/>
            <person name="Gonzalez-Ibeas D."/>
            <person name="Whalen J."/>
            <person name="Stevens K."/>
            <person name="Paul R."/>
            <person name="Butterfield T."/>
            <person name="Britton M."/>
            <person name="Reagan R."/>
            <person name="Chakraborty S."/>
            <person name="Walawage S.L."/>
            <person name="Vasquez-Gross H.A."/>
            <person name="Cardeno C."/>
            <person name="Famula R."/>
            <person name="Pratt K."/>
            <person name="Kuruganti S."/>
            <person name="Aradhya M.K."/>
            <person name="Leslie C.A."/>
            <person name="Dandekar A.M."/>
            <person name="Salzberg S.L."/>
            <person name="Wegrzyn J.L."/>
            <person name="Langley C.H."/>
            <person name="Neale D.B."/>
        </authorList>
    </citation>
    <scope>NUCLEOTIDE SEQUENCE</scope>
    <source>
        <tissue evidence="18">Leaves</tissue>
    </source>
</reference>
<organism evidence="18 19">
    <name type="scientific">Juglans regia</name>
    <name type="common">English walnut</name>
    <dbReference type="NCBI Taxonomy" id="51240"/>
    <lineage>
        <taxon>Eukaryota</taxon>
        <taxon>Viridiplantae</taxon>
        <taxon>Streptophyta</taxon>
        <taxon>Embryophyta</taxon>
        <taxon>Tracheophyta</taxon>
        <taxon>Spermatophyta</taxon>
        <taxon>Magnoliopsida</taxon>
        <taxon>eudicotyledons</taxon>
        <taxon>Gunneridae</taxon>
        <taxon>Pentapetalae</taxon>
        <taxon>rosids</taxon>
        <taxon>fabids</taxon>
        <taxon>Fagales</taxon>
        <taxon>Juglandaceae</taxon>
        <taxon>Juglans</taxon>
    </lineage>
</organism>
<evidence type="ECO:0000256" key="1">
    <source>
        <dbReference type="ARBA" id="ARBA00001182"/>
    </source>
</evidence>
<dbReference type="SUPFAM" id="SSF52833">
    <property type="entry name" value="Thioredoxin-like"/>
    <property type="match status" value="4"/>
</dbReference>
<feature type="non-terminal residue" evidence="18">
    <location>
        <position position="529"/>
    </location>
</feature>
<dbReference type="NCBIfam" id="TIGR01130">
    <property type="entry name" value="ER_PDI_fam"/>
    <property type="match status" value="1"/>
</dbReference>
<dbReference type="Pfam" id="PF13848">
    <property type="entry name" value="Thioredoxin_6"/>
    <property type="match status" value="1"/>
</dbReference>
<keyword evidence="10" id="KW-0325">Glycoprotein</keyword>
<dbReference type="InterPro" id="IPR005792">
    <property type="entry name" value="Prot_disulphide_isomerase"/>
</dbReference>
<evidence type="ECO:0000313" key="18">
    <source>
        <dbReference type="EMBL" id="KAF5445188.1"/>
    </source>
</evidence>
<dbReference type="NCBIfam" id="TIGR01126">
    <property type="entry name" value="pdi_dom"/>
    <property type="match status" value="2"/>
</dbReference>
<keyword evidence="11 16" id="KW-0413">Isomerase</keyword>
<keyword evidence="9 14" id="KW-1015">Disulfide bond</keyword>
<evidence type="ECO:0000256" key="2">
    <source>
        <dbReference type="ARBA" id="ARBA00002692"/>
    </source>
</evidence>
<evidence type="ECO:0000256" key="10">
    <source>
        <dbReference type="ARBA" id="ARBA00023180"/>
    </source>
</evidence>
<evidence type="ECO:0000313" key="19">
    <source>
        <dbReference type="Proteomes" id="UP000619265"/>
    </source>
</evidence>
<dbReference type="GO" id="GO:0003756">
    <property type="term" value="F:protein disulfide isomerase activity"/>
    <property type="evidence" value="ECO:0007669"/>
    <property type="project" value="UniProtKB-EC"/>
</dbReference>
<evidence type="ECO:0000256" key="15">
    <source>
        <dbReference type="RuleBase" id="RU004208"/>
    </source>
</evidence>
<feature type="domain" description="Thioredoxin" evidence="17">
    <location>
        <begin position="39"/>
        <end position="175"/>
    </location>
</feature>
<dbReference type="FunFam" id="3.40.30.10:FF:000152">
    <property type="entry name" value="Protein disulfide-isomerase"/>
    <property type="match status" value="1"/>
</dbReference>
<evidence type="ECO:0000256" key="11">
    <source>
        <dbReference type="ARBA" id="ARBA00023235"/>
    </source>
</evidence>
<dbReference type="PROSITE" id="PS00194">
    <property type="entry name" value="THIOREDOXIN_1"/>
    <property type="match status" value="2"/>
</dbReference>
<dbReference type="InterPro" id="IPR013766">
    <property type="entry name" value="Thioredoxin_domain"/>
</dbReference>
<sequence length="529" mass="58898">TFIYAELSAISERTGKKLKRTNAQGLAMASRASICFFVLALSLFASSFTNICAEESVSESESKEFVLTLDHSNFSDTVSKHDFIVVEFYAPWCGHCKKLAPEYEKAASVLSVHDPPVILAKVDANEGENKDLASDFEVKGFPTIKILRNGGKTVQEYKGPRDADGIVDYLKKQSGPASVEIKSVEDASSLIDDKKIFIVGVFPKFSGEEFENFTSLAEKLRSDYEFGHTLDAKLLPRGESSVKGPIVRILKPFDERFVDFQDFHVDALEKFAEESSLPTVTLFNNDPNNHPFVIKFFNNPNAKAMLFLNFSSEIADSIKSKYREVAEQSKGEGISFLIGDLEASQGAFQYFGLKEEQVPLLVIQKAEGEKYLKPNLEADHIAPWVKDYKDGNVKPYRKSEPIPEANNEPVKVVVGDSLHDIVFNSGKNVLLEFYAPWCGHCKKLAPILDEVAISFENDADVVIAKLDATANDVPSDKFDVKGYPTLYFSSASGKLLEYDGDRTKEEIIDFIEKNRDKTAAPHDPSKDEL</sequence>
<evidence type="ECO:0000256" key="12">
    <source>
        <dbReference type="ARBA" id="ARBA00023284"/>
    </source>
</evidence>
<dbReference type="Proteomes" id="UP000619265">
    <property type="component" value="Unassembled WGS sequence"/>
</dbReference>
<dbReference type="FunFam" id="3.40.30.10:FF:000143">
    <property type="entry name" value="Protein disulfide-isomerase"/>
    <property type="match status" value="1"/>
</dbReference>
<reference evidence="18" key="2">
    <citation type="submission" date="2020-03" db="EMBL/GenBank/DDBJ databases">
        <title>Walnut 2.0.</title>
        <authorList>
            <person name="Marrano A."/>
            <person name="Britton M."/>
            <person name="Zimin A.V."/>
            <person name="Zaini P.A."/>
            <person name="Workman R."/>
            <person name="Puiu D."/>
            <person name="Bianco L."/>
            <person name="Allen B.J."/>
            <person name="Troggio M."/>
            <person name="Leslie C.A."/>
            <person name="Timp W."/>
            <person name="Dendekar A."/>
            <person name="Salzberg S.L."/>
            <person name="Neale D.B."/>
        </authorList>
    </citation>
    <scope>NUCLEOTIDE SEQUENCE</scope>
    <source>
        <tissue evidence="18">Leaves</tissue>
    </source>
</reference>
<dbReference type="EMBL" id="LIHL02000015">
    <property type="protein sequence ID" value="KAF5445188.1"/>
    <property type="molecule type" value="Genomic_DNA"/>
</dbReference>
<dbReference type="Pfam" id="PF00085">
    <property type="entry name" value="Thioredoxin"/>
    <property type="match status" value="2"/>
</dbReference>
<dbReference type="PROSITE" id="PS51352">
    <property type="entry name" value="THIOREDOXIN_2"/>
    <property type="match status" value="2"/>
</dbReference>
<evidence type="ECO:0000256" key="16">
    <source>
        <dbReference type="RuleBase" id="RU361130"/>
    </source>
</evidence>
<dbReference type="AlphaFoldDB" id="A0A833TXQ4"/>
<evidence type="ECO:0000256" key="8">
    <source>
        <dbReference type="ARBA" id="ARBA00022824"/>
    </source>
</evidence>
<comment type="catalytic activity">
    <reaction evidence="1 16">
        <text>Catalyzes the rearrangement of -S-S- bonds in proteins.</text>
        <dbReference type="EC" id="5.3.4.1"/>
    </reaction>
</comment>
<comment type="subcellular location">
    <subcellularLocation>
        <location evidence="3">Endoplasmic reticulum lumen</location>
    </subcellularLocation>
</comment>
<evidence type="ECO:0000256" key="13">
    <source>
        <dbReference type="ARBA" id="ARBA00039846"/>
    </source>
</evidence>
<dbReference type="InterPro" id="IPR036249">
    <property type="entry name" value="Thioredoxin-like_sf"/>
</dbReference>
<keyword evidence="7" id="KW-0677">Repeat</keyword>
<feature type="disulfide bond" description="Redox-active" evidence="14">
    <location>
        <begin position="93"/>
        <end position="96"/>
    </location>
</feature>
<dbReference type="CDD" id="cd02961">
    <property type="entry name" value="PDI_a_family"/>
    <property type="match status" value="1"/>
</dbReference>
<accession>A0A833TXQ4</accession>
<dbReference type="Gene3D" id="3.40.30.10">
    <property type="entry name" value="Glutaredoxin"/>
    <property type="match status" value="4"/>
</dbReference>
<dbReference type="PRINTS" id="PR00421">
    <property type="entry name" value="THIOREDOXIN"/>
</dbReference>
<dbReference type="InterPro" id="IPR005788">
    <property type="entry name" value="PDI_thioredoxin-like_dom"/>
</dbReference>
<evidence type="ECO:0000256" key="5">
    <source>
        <dbReference type="ARBA" id="ARBA00012723"/>
    </source>
</evidence>
<evidence type="ECO:0000256" key="4">
    <source>
        <dbReference type="ARBA" id="ARBA00006347"/>
    </source>
</evidence>
<dbReference type="InterPro" id="IPR017937">
    <property type="entry name" value="Thioredoxin_CS"/>
</dbReference>
<protein>
    <recommendedName>
        <fullName evidence="13 16">Protein disulfide-isomerase</fullName>
        <ecNumber evidence="5 16">5.3.4.1</ecNumber>
    </recommendedName>
</protein>
<feature type="domain" description="Thioredoxin" evidence="17">
    <location>
        <begin position="372"/>
        <end position="516"/>
    </location>
</feature>
<feature type="disulfide bond" description="Redox-active" evidence="14">
    <location>
        <begin position="438"/>
        <end position="441"/>
    </location>
</feature>
<evidence type="ECO:0000256" key="3">
    <source>
        <dbReference type="ARBA" id="ARBA00004319"/>
    </source>
</evidence>
<dbReference type="PANTHER" id="PTHR18929:SF132">
    <property type="entry name" value="PROTEIN DISULFIDE-ISOMERASE A3"/>
    <property type="match status" value="1"/>
</dbReference>
<evidence type="ECO:0000256" key="14">
    <source>
        <dbReference type="PIRSR" id="PIRSR605792-51"/>
    </source>
</evidence>
<dbReference type="PANTHER" id="PTHR18929">
    <property type="entry name" value="PROTEIN DISULFIDE ISOMERASE"/>
    <property type="match status" value="1"/>
</dbReference>
<evidence type="ECO:0000256" key="6">
    <source>
        <dbReference type="ARBA" id="ARBA00022729"/>
    </source>
</evidence>